<organism evidence="2">
    <name type="scientific">Escherichia coli</name>
    <dbReference type="NCBI Taxonomy" id="562"/>
    <lineage>
        <taxon>Bacteria</taxon>
        <taxon>Pseudomonadati</taxon>
        <taxon>Pseudomonadota</taxon>
        <taxon>Gammaproteobacteria</taxon>
        <taxon>Enterobacterales</taxon>
        <taxon>Enterobacteriaceae</taxon>
        <taxon>Escherichia</taxon>
    </lineage>
</organism>
<evidence type="ECO:0000256" key="1">
    <source>
        <dbReference type="SAM" id="Phobius"/>
    </source>
</evidence>
<feature type="transmembrane region" description="Helical" evidence="1">
    <location>
        <begin position="48"/>
        <end position="69"/>
    </location>
</feature>
<feature type="transmembrane region" description="Helical" evidence="1">
    <location>
        <begin position="89"/>
        <end position="112"/>
    </location>
</feature>
<name>A0A1U9XGR4_ECOLX</name>
<gene>
    <name evidence="2" type="ORF">pGD80-2_00040</name>
</gene>
<sequence length="122" mass="13416">MTELNKSPSGFSGADVSKEQAAIRALVERVVTNYRSRTAPDRVQKASVAFNGGLILTLMLALSLLGYLVAELFRGYVADSSPYVPGLSYSQFSMLMIVELCLCFLAWFLVVTGDYPGRGYFR</sequence>
<keyword evidence="1" id="KW-1133">Transmembrane helix</keyword>
<dbReference type="EMBL" id="KY075659">
    <property type="protein sequence ID" value="AQZ20683.1"/>
    <property type="molecule type" value="Genomic_DNA"/>
</dbReference>
<keyword evidence="1" id="KW-0472">Membrane</keyword>
<reference evidence="2" key="1">
    <citation type="submission" date="2016-10" db="EMBL/GenBank/DDBJ databases">
        <authorList>
            <person name="Sun J."/>
        </authorList>
    </citation>
    <scope>NUCLEOTIDE SEQUENCE</scope>
    <source>
        <strain evidence="2">GD80</strain>
        <plasmid evidence="2">pGD80-2</plasmid>
    </source>
</reference>
<keyword evidence="1" id="KW-0812">Transmembrane</keyword>
<keyword evidence="2" id="KW-0614">Plasmid</keyword>
<protein>
    <submittedName>
        <fullName evidence="2">Uncharacterized protein</fullName>
    </submittedName>
</protein>
<accession>A0A1U9XGR4</accession>
<dbReference type="AlphaFoldDB" id="A0A1U9XGR4"/>
<evidence type="ECO:0000313" key="2">
    <source>
        <dbReference type="EMBL" id="AQZ20683.1"/>
    </source>
</evidence>
<geneLocation type="plasmid" evidence="2">
    <name>pGD80-2</name>
</geneLocation>
<proteinExistence type="predicted"/>